<sequence>MADQFATVMRRFRLRAGLTQDALAQRSGVSVSTIRGMETGKRRNPQLTSVRQLAAALGLDDGEQDELLR</sequence>
<dbReference type="PANTHER" id="PTHR46797:SF1">
    <property type="entry name" value="METHYLPHOSPHONATE SYNTHASE"/>
    <property type="match status" value="1"/>
</dbReference>
<comment type="caution">
    <text evidence="3">The sequence shown here is derived from an EMBL/GenBank/DDBJ whole genome shotgun (WGS) entry which is preliminary data.</text>
</comment>
<dbReference type="InterPro" id="IPR010982">
    <property type="entry name" value="Lambda_DNA-bd_dom_sf"/>
</dbReference>
<accession>A0ABX1FXZ4</accession>
<evidence type="ECO:0000259" key="2">
    <source>
        <dbReference type="PROSITE" id="PS50943"/>
    </source>
</evidence>
<dbReference type="CDD" id="cd00093">
    <property type="entry name" value="HTH_XRE"/>
    <property type="match status" value="1"/>
</dbReference>
<keyword evidence="1" id="KW-0238">DNA-binding</keyword>
<dbReference type="SUPFAM" id="SSF47413">
    <property type="entry name" value="lambda repressor-like DNA-binding domains"/>
    <property type="match status" value="1"/>
</dbReference>
<dbReference type="InterPro" id="IPR050807">
    <property type="entry name" value="TransReg_Diox_bact_type"/>
</dbReference>
<evidence type="ECO:0000313" key="3">
    <source>
        <dbReference type="EMBL" id="NKE63933.1"/>
    </source>
</evidence>
<organism evidence="3 4">
    <name type="scientific">Lentzea indica</name>
    <dbReference type="NCBI Taxonomy" id="2604800"/>
    <lineage>
        <taxon>Bacteria</taxon>
        <taxon>Bacillati</taxon>
        <taxon>Actinomycetota</taxon>
        <taxon>Actinomycetes</taxon>
        <taxon>Pseudonocardiales</taxon>
        <taxon>Pseudonocardiaceae</taxon>
        <taxon>Lentzea</taxon>
    </lineage>
</organism>
<feature type="non-terminal residue" evidence="3">
    <location>
        <position position="69"/>
    </location>
</feature>
<dbReference type="Gene3D" id="1.10.260.40">
    <property type="entry name" value="lambda repressor-like DNA-binding domains"/>
    <property type="match status" value="1"/>
</dbReference>
<dbReference type="InterPro" id="IPR001387">
    <property type="entry name" value="Cro/C1-type_HTH"/>
</dbReference>
<feature type="domain" description="HTH cro/C1-type" evidence="2">
    <location>
        <begin position="9"/>
        <end position="64"/>
    </location>
</feature>
<evidence type="ECO:0000313" key="4">
    <source>
        <dbReference type="Proteomes" id="UP001515943"/>
    </source>
</evidence>
<keyword evidence="4" id="KW-1185">Reference proteome</keyword>
<reference evidence="3 4" key="1">
    <citation type="submission" date="2019-08" db="EMBL/GenBank/DDBJ databases">
        <title>Lentzea from Indian Himalayas.</title>
        <authorList>
            <person name="Mandal S."/>
            <person name="Mallick Gupta A."/>
            <person name="Maiti P.K."/>
            <person name="Sarkar J."/>
            <person name="Mandal S."/>
        </authorList>
    </citation>
    <scope>NUCLEOTIDE SEQUENCE [LARGE SCALE GENOMIC DNA]</scope>
    <source>
        <strain evidence="3 4">PSKA42</strain>
    </source>
</reference>
<evidence type="ECO:0000256" key="1">
    <source>
        <dbReference type="ARBA" id="ARBA00023125"/>
    </source>
</evidence>
<dbReference type="RefSeq" id="WP_167980492.1">
    <property type="nucleotide sequence ID" value="NZ_VSRL01000466.1"/>
</dbReference>
<proteinExistence type="predicted"/>
<gene>
    <name evidence="3" type="ORF">FXN61_47455</name>
</gene>
<dbReference type="PANTHER" id="PTHR46797">
    <property type="entry name" value="HTH-TYPE TRANSCRIPTIONAL REGULATOR"/>
    <property type="match status" value="1"/>
</dbReference>
<dbReference type="Proteomes" id="UP001515943">
    <property type="component" value="Unassembled WGS sequence"/>
</dbReference>
<protein>
    <submittedName>
        <fullName evidence="3">Helix-turn-helix domain-containing protein</fullName>
    </submittedName>
</protein>
<dbReference type="Pfam" id="PF13560">
    <property type="entry name" value="HTH_31"/>
    <property type="match status" value="1"/>
</dbReference>
<dbReference type="PROSITE" id="PS50943">
    <property type="entry name" value="HTH_CROC1"/>
    <property type="match status" value="1"/>
</dbReference>
<name>A0ABX1FXZ4_9PSEU</name>
<dbReference type="SMART" id="SM00530">
    <property type="entry name" value="HTH_XRE"/>
    <property type="match status" value="1"/>
</dbReference>
<dbReference type="EMBL" id="VSRL01000466">
    <property type="protein sequence ID" value="NKE63933.1"/>
    <property type="molecule type" value="Genomic_DNA"/>
</dbReference>